<gene>
    <name evidence="3" type="ORF">Mal48_13520</name>
</gene>
<keyword evidence="1" id="KW-0732">Signal</keyword>
<dbReference type="RefSeq" id="WP_197442104.1">
    <property type="nucleotide sequence ID" value="NZ_CP036267.1"/>
</dbReference>
<keyword evidence="4" id="KW-1185">Reference proteome</keyword>
<dbReference type="Pfam" id="PF04734">
    <property type="entry name" value="Ceramidase_alk"/>
    <property type="match status" value="1"/>
</dbReference>
<dbReference type="AlphaFoldDB" id="A0A517QKF5"/>
<sequence length="452" mass="49403" precursor="true">MRKLSQWMSLLVCFFMVVTDVCGETNWTAGSDFAVITPEKSTWMAGYASRKKPSEGVASDLYAKAVVLDDGEGHRAAIVTFDLITVPRELRDRVAAKAEELYQIPSESVLLNCSHTHCGPVVRVPEEIVIDIHEEKVADARAYNQKLEQTLIKLIGGAIENSVPSKLTYHRARAAFAMNRRLPSGGTYRNRPNPAGPVDHDVPVLKITDAAGKLTTVLFGYACHNTTLGIFEFSGDYAGFAQTEIEKAHPGVVAMFVMGCGGDQNPYPRRRLDLAMTHGKTLATAVEAALETPAIAVTGPLKTTLSPVEVKYAAGPKREELEKRLTTGNQYTQLHAKRLLHQLETVGKLRSSYSTLVQTFQFGDSLTLVALPGETVVDYALRLKGEFPDRNMWVAGYSNDVFTYLPSERILKEGGYEGGGALIYTSTILHPGPIAAGVEERIIQPVHEALGK</sequence>
<feature type="signal peptide" evidence="1">
    <location>
        <begin position="1"/>
        <end position="23"/>
    </location>
</feature>
<dbReference type="KEGG" id="tpol:Mal48_13520"/>
<feature type="chain" id="PRO_5022175950" evidence="1">
    <location>
        <begin position="24"/>
        <end position="452"/>
    </location>
</feature>
<organism evidence="3 4">
    <name type="scientific">Thalassoglobus polymorphus</name>
    <dbReference type="NCBI Taxonomy" id="2527994"/>
    <lineage>
        <taxon>Bacteria</taxon>
        <taxon>Pseudomonadati</taxon>
        <taxon>Planctomycetota</taxon>
        <taxon>Planctomycetia</taxon>
        <taxon>Planctomycetales</taxon>
        <taxon>Planctomycetaceae</taxon>
        <taxon>Thalassoglobus</taxon>
    </lineage>
</organism>
<name>A0A517QKF5_9PLAN</name>
<evidence type="ECO:0000313" key="4">
    <source>
        <dbReference type="Proteomes" id="UP000315724"/>
    </source>
</evidence>
<reference evidence="3 4" key="1">
    <citation type="submission" date="2019-02" db="EMBL/GenBank/DDBJ databases">
        <title>Deep-cultivation of Planctomycetes and their phenomic and genomic characterization uncovers novel biology.</title>
        <authorList>
            <person name="Wiegand S."/>
            <person name="Jogler M."/>
            <person name="Boedeker C."/>
            <person name="Pinto D."/>
            <person name="Vollmers J."/>
            <person name="Rivas-Marin E."/>
            <person name="Kohn T."/>
            <person name="Peeters S.H."/>
            <person name="Heuer A."/>
            <person name="Rast P."/>
            <person name="Oberbeckmann S."/>
            <person name="Bunk B."/>
            <person name="Jeske O."/>
            <person name="Meyerdierks A."/>
            <person name="Storesund J.E."/>
            <person name="Kallscheuer N."/>
            <person name="Luecker S."/>
            <person name="Lage O.M."/>
            <person name="Pohl T."/>
            <person name="Merkel B.J."/>
            <person name="Hornburger P."/>
            <person name="Mueller R.-W."/>
            <person name="Bruemmer F."/>
            <person name="Labrenz M."/>
            <person name="Spormann A.M."/>
            <person name="Op den Camp H."/>
            <person name="Overmann J."/>
            <person name="Amann R."/>
            <person name="Jetten M.S.M."/>
            <person name="Mascher T."/>
            <person name="Medema M.H."/>
            <person name="Devos D.P."/>
            <person name="Kaster A.-K."/>
            <person name="Ovreas L."/>
            <person name="Rohde M."/>
            <person name="Galperin M.Y."/>
            <person name="Jogler C."/>
        </authorList>
    </citation>
    <scope>NUCLEOTIDE SEQUENCE [LARGE SCALE GENOMIC DNA]</scope>
    <source>
        <strain evidence="3 4">Mal48</strain>
    </source>
</reference>
<protein>
    <submittedName>
        <fullName evidence="3">Neutral/alkaline non-lysosomal ceramidase</fullName>
    </submittedName>
</protein>
<proteinExistence type="predicted"/>
<dbReference type="Proteomes" id="UP000315724">
    <property type="component" value="Chromosome"/>
</dbReference>
<evidence type="ECO:0000259" key="2">
    <source>
        <dbReference type="Pfam" id="PF04734"/>
    </source>
</evidence>
<dbReference type="EMBL" id="CP036267">
    <property type="protein sequence ID" value="QDT32111.1"/>
    <property type="molecule type" value="Genomic_DNA"/>
</dbReference>
<evidence type="ECO:0000256" key="1">
    <source>
        <dbReference type="SAM" id="SignalP"/>
    </source>
</evidence>
<accession>A0A517QKF5</accession>
<dbReference type="InterPro" id="IPR031329">
    <property type="entry name" value="NEUT/ALK_ceramidase_N"/>
</dbReference>
<evidence type="ECO:0000313" key="3">
    <source>
        <dbReference type="EMBL" id="QDT32111.1"/>
    </source>
</evidence>
<feature type="domain" description="Neutral/alkaline non-lysosomal ceramidase N-terminal" evidence="2">
    <location>
        <begin position="41"/>
        <end position="251"/>
    </location>
</feature>